<dbReference type="Proteomes" id="UP000178129">
    <property type="component" value="Unassembled WGS sequence"/>
</dbReference>
<dbReference type="AlphaFoldDB" id="A0A1E1JUU3"/>
<dbReference type="STRING" id="914237.A0A1E1JUU3"/>
<dbReference type="EMBL" id="FJUW01000001">
    <property type="protein sequence ID" value="CZS88004.1"/>
    <property type="molecule type" value="Genomic_DNA"/>
</dbReference>
<evidence type="ECO:0000313" key="2">
    <source>
        <dbReference type="Proteomes" id="UP000178129"/>
    </source>
</evidence>
<name>A0A1E1JUU3_9HELO</name>
<sequence>MAKAPTTAADFDGSGDTWFKIRDIEPTFPGGVWDLKRNSYPNLRCHVRKLLSQEAAVKTWVLRWIFLGAFKATDSGYTANIYNNFTSYTIPGPEITSCYIFELLHNF</sequence>
<gene>
    <name evidence="1" type="ORF">RCO7_00973</name>
</gene>
<proteinExistence type="predicted"/>
<organism evidence="1 2">
    <name type="scientific">Rhynchosporium graminicola</name>
    <dbReference type="NCBI Taxonomy" id="2792576"/>
    <lineage>
        <taxon>Eukaryota</taxon>
        <taxon>Fungi</taxon>
        <taxon>Dikarya</taxon>
        <taxon>Ascomycota</taxon>
        <taxon>Pezizomycotina</taxon>
        <taxon>Leotiomycetes</taxon>
        <taxon>Helotiales</taxon>
        <taxon>Ploettnerulaceae</taxon>
        <taxon>Rhynchosporium</taxon>
    </lineage>
</organism>
<evidence type="ECO:0000313" key="1">
    <source>
        <dbReference type="EMBL" id="CZS88004.1"/>
    </source>
</evidence>
<protein>
    <submittedName>
        <fullName evidence="1">Uncharacterized protein</fullName>
    </submittedName>
</protein>
<dbReference type="InParanoid" id="A0A1E1JUU3"/>
<comment type="caution">
    <text evidence="1">The sequence shown here is derived from an EMBL/GenBank/DDBJ whole genome shotgun (WGS) entry which is preliminary data.</text>
</comment>
<accession>A0A1E1JUU3</accession>
<dbReference type="Gene3D" id="2.70.50.70">
    <property type="match status" value="1"/>
</dbReference>
<keyword evidence="2" id="KW-1185">Reference proteome</keyword>
<reference evidence="2" key="1">
    <citation type="submission" date="2016-03" db="EMBL/GenBank/DDBJ databases">
        <authorList>
            <person name="Ploux O."/>
        </authorList>
    </citation>
    <scope>NUCLEOTIDE SEQUENCE [LARGE SCALE GENOMIC DNA]</scope>
    <source>
        <strain evidence="2">UK7</strain>
    </source>
</reference>